<protein>
    <submittedName>
        <fullName evidence="1">Uncharacterized protein</fullName>
    </submittedName>
</protein>
<dbReference type="EMBL" id="KN880534">
    <property type="protein sequence ID" value="KIY67109.1"/>
    <property type="molecule type" value="Genomic_DNA"/>
</dbReference>
<sequence length="187" mass="20774">MLRNPSEHSRRLTVVAPTTTTSIQDGSSASTLHHIHFKVISKCNGTAECPGNTPKPRACVTRLPDNRYLFPTTYVLFLKGLMQSCLLRCPISLEGNIMVDCKHAHWLLNLGGSSRPQWPHGPPGTSPAFVSFRLSSYPRQNQHSNVYFVLLLYLQLTCAYAHPLKPPMPLEFHKNHNNHAGGPGTNP</sequence>
<name>A0A0D7BAB8_9AGAR</name>
<dbReference type="AlphaFoldDB" id="A0A0D7BAB8"/>
<dbReference type="Proteomes" id="UP000054007">
    <property type="component" value="Unassembled WGS sequence"/>
</dbReference>
<reference evidence="1 2" key="1">
    <citation type="journal article" date="2015" name="Fungal Genet. Biol.">
        <title>Evolution of novel wood decay mechanisms in Agaricales revealed by the genome sequences of Fistulina hepatica and Cylindrobasidium torrendii.</title>
        <authorList>
            <person name="Floudas D."/>
            <person name="Held B.W."/>
            <person name="Riley R."/>
            <person name="Nagy L.G."/>
            <person name="Koehler G."/>
            <person name="Ransdell A.S."/>
            <person name="Younus H."/>
            <person name="Chow J."/>
            <person name="Chiniquy J."/>
            <person name="Lipzen A."/>
            <person name="Tritt A."/>
            <person name="Sun H."/>
            <person name="Haridas S."/>
            <person name="LaButti K."/>
            <person name="Ohm R.A."/>
            <person name="Kues U."/>
            <person name="Blanchette R.A."/>
            <person name="Grigoriev I.V."/>
            <person name="Minto R.E."/>
            <person name="Hibbett D.S."/>
        </authorList>
    </citation>
    <scope>NUCLEOTIDE SEQUENCE [LARGE SCALE GENOMIC DNA]</scope>
    <source>
        <strain evidence="1 2">FP15055 ss-10</strain>
    </source>
</reference>
<proteinExistence type="predicted"/>
<organism evidence="1 2">
    <name type="scientific">Cylindrobasidium torrendii FP15055 ss-10</name>
    <dbReference type="NCBI Taxonomy" id="1314674"/>
    <lineage>
        <taxon>Eukaryota</taxon>
        <taxon>Fungi</taxon>
        <taxon>Dikarya</taxon>
        <taxon>Basidiomycota</taxon>
        <taxon>Agaricomycotina</taxon>
        <taxon>Agaricomycetes</taxon>
        <taxon>Agaricomycetidae</taxon>
        <taxon>Agaricales</taxon>
        <taxon>Marasmiineae</taxon>
        <taxon>Physalacriaceae</taxon>
        <taxon>Cylindrobasidium</taxon>
    </lineage>
</organism>
<accession>A0A0D7BAB8</accession>
<evidence type="ECO:0000313" key="2">
    <source>
        <dbReference type="Proteomes" id="UP000054007"/>
    </source>
</evidence>
<evidence type="ECO:0000313" key="1">
    <source>
        <dbReference type="EMBL" id="KIY67109.1"/>
    </source>
</evidence>
<keyword evidence="2" id="KW-1185">Reference proteome</keyword>
<gene>
    <name evidence="1" type="ORF">CYLTODRAFT_14044</name>
</gene>